<dbReference type="InterPro" id="IPR020472">
    <property type="entry name" value="WD40_PAC1"/>
</dbReference>
<feature type="repeat" description="WD" evidence="3">
    <location>
        <begin position="938"/>
        <end position="981"/>
    </location>
</feature>
<dbReference type="SUPFAM" id="SSF50978">
    <property type="entry name" value="WD40 repeat-like"/>
    <property type="match status" value="3"/>
</dbReference>
<keyword evidence="6" id="KW-1185">Reference proteome</keyword>
<feature type="repeat" description="WD" evidence="3">
    <location>
        <begin position="868"/>
        <end position="889"/>
    </location>
</feature>
<evidence type="ECO:0000259" key="4">
    <source>
        <dbReference type="Pfam" id="PF00656"/>
    </source>
</evidence>
<dbReference type="Proteomes" id="UP001519332">
    <property type="component" value="Unassembled WGS sequence"/>
</dbReference>
<organism evidence="5 6">
    <name type="scientific">Kibdelosporangium banguiense</name>
    <dbReference type="NCBI Taxonomy" id="1365924"/>
    <lineage>
        <taxon>Bacteria</taxon>
        <taxon>Bacillati</taxon>
        <taxon>Actinomycetota</taxon>
        <taxon>Actinomycetes</taxon>
        <taxon>Pseudonocardiales</taxon>
        <taxon>Pseudonocardiaceae</taxon>
        <taxon>Kibdelosporangium</taxon>
    </lineage>
</organism>
<feature type="repeat" description="WD" evidence="3">
    <location>
        <begin position="1113"/>
        <end position="1151"/>
    </location>
</feature>
<dbReference type="Gene3D" id="2.130.10.10">
    <property type="entry name" value="YVTN repeat-like/Quinoprotein amine dehydrogenase"/>
    <property type="match status" value="6"/>
</dbReference>
<dbReference type="InterPro" id="IPR027417">
    <property type="entry name" value="P-loop_NTPase"/>
</dbReference>
<dbReference type="SUPFAM" id="SSF52129">
    <property type="entry name" value="Caspase-like"/>
    <property type="match status" value="1"/>
</dbReference>
<feature type="repeat" description="WD" evidence="3">
    <location>
        <begin position="1159"/>
        <end position="1202"/>
    </location>
</feature>
<dbReference type="Pfam" id="PF00656">
    <property type="entry name" value="Peptidase_C14"/>
    <property type="match status" value="1"/>
</dbReference>
<evidence type="ECO:0000313" key="5">
    <source>
        <dbReference type="EMBL" id="MBP2330008.1"/>
    </source>
</evidence>
<feature type="repeat" description="WD" evidence="3">
    <location>
        <begin position="1204"/>
        <end position="1247"/>
    </location>
</feature>
<dbReference type="PANTHER" id="PTHR19848">
    <property type="entry name" value="WD40 REPEAT PROTEIN"/>
    <property type="match status" value="1"/>
</dbReference>
<dbReference type="SUPFAM" id="SSF52540">
    <property type="entry name" value="P-loop containing nucleoside triphosphate hydrolases"/>
    <property type="match status" value="1"/>
</dbReference>
<proteinExistence type="predicted"/>
<comment type="caution">
    <text evidence="5">The sequence shown here is derived from an EMBL/GenBank/DDBJ whole genome shotgun (WGS) entry which is preliminary data.</text>
</comment>
<accession>A0ABS4U197</accession>
<sequence>MAGGTTNKYAEGRRIFLGMAVDRYRELPEDGRLVRPSVDAASLAQLLCASGYEHALPGMGNYWTSEHVRLSLSEWLKDTKLGADDVVVFYFAGHGMVADRDRHYLMCWNSNEEDPASTALATEDLVRILTRTGLRNLLIVLDTCYGGAGAADGSQIVLRTLARQFNDNGPGGVWLLSSSRAKDEAGDGTFVDVLIPALTEVQERTGQRQRYLDLLDVVEEVNRRFQRQQVRQRAEIAAGVVTGLAPFLKNERYRSDLPTEDTDLELQRLLSKRDLHEHFGPRSRGVEFDSEPGLYFHGRDEILGELVSWLTAPNKDGKGRVVTGSPGCGKSAVLGRIVAMSDPEYRRHLLHEPAPAAAGVTAKLVDVAVHSRHKLLPEIVHQIATDLGLDVDGPGQLLRDISERARARGSVVVVIDALDEAGSGTVADAGGKGEPRRIARELLRPLSEVPGVRLIVGTRRELVSSLGTAMQVLDLDDRKYLGGKDIAGYVTKVLLASNEPEVVTPYRNRPDLARQVGEAVAGRAAGVFLVARMTARGLRSATHPMDIEKPGWQDELPSEIGEAFEDYLSWFGPDEDRVRAMLTPLAFAEGQGLPRGTLWTGMSSVLGGRQFGENDIDWLLDKAAAYIAEVSDQDRSVYRLYHQALAEHLRAAYRPGQVLAQRRIVEALLATVPRTATGDLDWLAAHRYLHAHLSTHAAAARCLDNLVADPSFLLVAEQLALLRAFPQVKTADSRQARSAYEQVAHLLVAGMPLGDRAAYLQLSAHRCGAKDLADRIDTLKITMPWRTRWAWWSPTGVHRQLIGHTKAIRGLATGDMDGRPIVLTGGDDGTARIWDLITQRPIGEPIRHGSRSITALAVGEMGDYTIAVTGGDDSKLRLWDLSSGRPIDNPLEGHTNEITAIVLCNPRNSNKTLAISTSLDGTARVWDLTSGTQLGEPFTGHRRPVKAVAWTEVDGRILALTGGEDHQVQLWDAETKRPVGQSLIGHTKAVTAVALAEVNGQILVVTGSGDGTLGLWDLRSRQQVGAPLVAHEFGVHAVATGEVDGVPIAVSSGRTFTRVWNLQTRQQMGQPLAGQDGLVHSVLVGSVDRRPVAITGGTDRIARIWDLTADQPLSGHTDFTNCVAMRKVKGRCLAATGGNDTTVVLWDLDAGGSQDGPPLSGHRSAVTAVTLGEIDGRPAAVTGDEDATVLVWDLITRSRIGQKLVGHTGPVGAVTLYRSDGAVRLATGSKDGTVRLWDPVTGTLISPPLVGHNANVDMLAVEIVENHQLVIAAAKQGLATVWNLSTREPLEIQQPDPDRWSALDVGCIDRKAVALFVASDNTLLLWDLLAGQAIGNRMTGHTDSVTVGVLGELNGEPIATTGSTDGNVITWSLNSGHPLGPTLTSIFDYRSGLSLATGPTSQGTAAITVGRQIRLWSLTDFQQVGEALHGHENYTFCVTPAHSGDRKTIVTAGRDGTVRVHDLNSGKLNGPTLNGHEVFLEGVEYTELNGPVAVSAGQLDCTIRIWDLTTYRERFHWAYKQNMRFVYDTQRTLAIYDRNKKPTLTIAAGPEIQVWDLASRSLLAELTGHTGRVRSIVVGQLNGTPVALTGSVDSTARLWNLDTLTALDPPLTGHDGEVVATWGQRLGEVVAFTGDGDGVVRAWNPVTGQLLESSIPPAQKWIECLSGGELHGHPVLAIGSGDGTIRLWCQTTNHIIAQLELNTTPHDVVMFPDGDVCVATGMGVLTLNIQDWMKETQG</sequence>
<protein>
    <submittedName>
        <fullName evidence="5">WD40 repeat protein</fullName>
    </submittedName>
</protein>
<evidence type="ECO:0000256" key="1">
    <source>
        <dbReference type="ARBA" id="ARBA00022574"/>
    </source>
</evidence>
<gene>
    <name evidence="5" type="ORF">JOF56_010393</name>
</gene>
<dbReference type="InterPro" id="IPR011041">
    <property type="entry name" value="Quinoprot_gluc/sorb_DH_b-prop"/>
</dbReference>
<dbReference type="PANTHER" id="PTHR19848:SF8">
    <property type="entry name" value="F-BOX AND WD REPEAT DOMAIN CONTAINING 7"/>
    <property type="match status" value="1"/>
</dbReference>
<dbReference type="EMBL" id="JAGINW010000001">
    <property type="protein sequence ID" value="MBP2330008.1"/>
    <property type="molecule type" value="Genomic_DNA"/>
</dbReference>
<feature type="repeat" description="WD" evidence="3">
    <location>
        <begin position="1566"/>
        <end position="1609"/>
    </location>
</feature>
<dbReference type="PRINTS" id="PR00320">
    <property type="entry name" value="GPROTEINBRPT"/>
</dbReference>
<dbReference type="InterPro" id="IPR019775">
    <property type="entry name" value="WD40_repeat_CS"/>
</dbReference>
<name>A0ABS4U197_9PSEU</name>
<dbReference type="Gene3D" id="3.40.50.300">
    <property type="entry name" value="P-loop containing nucleotide triphosphate hydrolases"/>
    <property type="match status" value="1"/>
</dbReference>
<feature type="repeat" description="WD" evidence="3">
    <location>
        <begin position="891"/>
        <end position="936"/>
    </location>
</feature>
<dbReference type="InterPro" id="IPR036322">
    <property type="entry name" value="WD40_repeat_dom_sf"/>
</dbReference>
<evidence type="ECO:0000313" key="6">
    <source>
        <dbReference type="Proteomes" id="UP001519332"/>
    </source>
</evidence>
<dbReference type="InterPro" id="IPR015943">
    <property type="entry name" value="WD40/YVTN_repeat-like_dom_sf"/>
</dbReference>
<dbReference type="InterPro" id="IPR001680">
    <property type="entry name" value="WD40_rpt"/>
</dbReference>
<feature type="repeat" description="WD" evidence="3">
    <location>
        <begin position="983"/>
        <end position="1026"/>
    </location>
</feature>
<dbReference type="PROSITE" id="PS50082">
    <property type="entry name" value="WD_REPEATS_2"/>
    <property type="match status" value="9"/>
</dbReference>
<keyword evidence="1 3" id="KW-0853">WD repeat</keyword>
<dbReference type="InterPro" id="IPR011600">
    <property type="entry name" value="Pept_C14_caspase"/>
</dbReference>
<dbReference type="PROSITE" id="PS00678">
    <property type="entry name" value="WD_REPEATS_1"/>
    <property type="match status" value="9"/>
</dbReference>
<feature type="domain" description="Peptidase C14 caspase" evidence="4">
    <location>
        <begin position="32"/>
        <end position="236"/>
    </location>
</feature>
<dbReference type="PROSITE" id="PS50294">
    <property type="entry name" value="WD_REPEATS_REGION"/>
    <property type="match status" value="4"/>
</dbReference>
<reference evidence="5 6" key="1">
    <citation type="submission" date="2021-03" db="EMBL/GenBank/DDBJ databases">
        <title>Sequencing the genomes of 1000 actinobacteria strains.</title>
        <authorList>
            <person name="Klenk H.-P."/>
        </authorList>
    </citation>
    <scope>NUCLEOTIDE SEQUENCE [LARGE SCALE GENOMIC DNA]</scope>
    <source>
        <strain evidence="5 6">DSM 46670</strain>
    </source>
</reference>
<dbReference type="Gene3D" id="3.40.50.1460">
    <property type="match status" value="1"/>
</dbReference>
<dbReference type="CDD" id="cd00200">
    <property type="entry name" value="WD40"/>
    <property type="match status" value="2"/>
</dbReference>
<keyword evidence="2" id="KW-0677">Repeat</keyword>
<dbReference type="RefSeq" id="WP_209646689.1">
    <property type="nucleotide sequence ID" value="NZ_JAGINW010000001.1"/>
</dbReference>
<dbReference type="SMART" id="SM00320">
    <property type="entry name" value="WD40"/>
    <property type="match status" value="15"/>
</dbReference>
<dbReference type="InterPro" id="IPR029030">
    <property type="entry name" value="Caspase-like_dom_sf"/>
</dbReference>
<evidence type="ECO:0000256" key="3">
    <source>
        <dbReference type="PROSITE-ProRule" id="PRU00221"/>
    </source>
</evidence>
<dbReference type="Pfam" id="PF00400">
    <property type="entry name" value="WD40"/>
    <property type="match status" value="9"/>
</dbReference>
<feature type="repeat" description="WD" evidence="3">
    <location>
        <begin position="801"/>
        <end position="844"/>
    </location>
</feature>
<dbReference type="SUPFAM" id="SSF50952">
    <property type="entry name" value="Soluble quinoprotein glucose dehydrogenase"/>
    <property type="match status" value="1"/>
</dbReference>
<evidence type="ECO:0000256" key="2">
    <source>
        <dbReference type="ARBA" id="ARBA00022737"/>
    </source>
</evidence>